<dbReference type="Proteomes" id="UP001595816">
    <property type="component" value="Unassembled WGS sequence"/>
</dbReference>
<sequence length="307" mass="33697">MTSDDLDFSADLTEDRAAVLLDAARRVDALSGHLGATGEADNEFGDLLRALNEDSVEFGSFPDVLPVPILDLPNADRTSAAWRAALEEGYTFWWIRLPILLFPRRGWGFTRLELRVDFNPDEPDPRRRPRAFDILPNRRFDTIVSAGGEFHVGVGADAKLAVKVPTIPLDAIGALAGVPLPLSAGGKAKAEVGASVDVALAPVRFRMTAARVDHTAEGLEKVFWRLDGAEFFAEDPPQLVIILQVPRDVESVRMRAVMRAYRRFTFFPAGLQAMIRELPSALRAFFTQGAPVGDTRSYDLSPVVRAS</sequence>
<reference evidence="2" key="1">
    <citation type="journal article" date="2019" name="Int. J. Syst. Evol. Microbiol.">
        <title>The Global Catalogue of Microorganisms (GCM) 10K type strain sequencing project: providing services to taxonomists for standard genome sequencing and annotation.</title>
        <authorList>
            <consortium name="The Broad Institute Genomics Platform"/>
            <consortium name="The Broad Institute Genome Sequencing Center for Infectious Disease"/>
            <person name="Wu L."/>
            <person name="Ma J."/>
        </authorList>
    </citation>
    <scope>NUCLEOTIDE SEQUENCE [LARGE SCALE GENOMIC DNA]</scope>
    <source>
        <strain evidence="2">CGMCC 4.7289</strain>
    </source>
</reference>
<organism evidence="1 2">
    <name type="scientific">Hamadaea flava</name>
    <dbReference type="NCBI Taxonomy" id="1742688"/>
    <lineage>
        <taxon>Bacteria</taxon>
        <taxon>Bacillati</taxon>
        <taxon>Actinomycetota</taxon>
        <taxon>Actinomycetes</taxon>
        <taxon>Micromonosporales</taxon>
        <taxon>Micromonosporaceae</taxon>
        <taxon>Hamadaea</taxon>
    </lineage>
</organism>
<proteinExistence type="predicted"/>
<keyword evidence="2" id="KW-1185">Reference proteome</keyword>
<dbReference type="RefSeq" id="WP_253755329.1">
    <property type="nucleotide sequence ID" value="NZ_JAMZDZ010000001.1"/>
</dbReference>
<evidence type="ECO:0000313" key="1">
    <source>
        <dbReference type="EMBL" id="MFC4131634.1"/>
    </source>
</evidence>
<evidence type="ECO:0000313" key="2">
    <source>
        <dbReference type="Proteomes" id="UP001595816"/>
    </source>
</evidence>
<gene>
    <name evidence="1" type="ORF">ACFOZ4_13565</name>
</gene>
<accession>A0ABV8LMZ1</accession>
<name>A0ABV8LMZ1_9ACTN</name>
<protein>
    <submittedName>
        <fullName evidence="1">Uncharacterized protein</fullName>
    </submittedName>
</protein>
<comment type="caution">
    <text evidence="1">The sequence shown here is derived from an EMBL/GenBank/DDBJ whole genome shotgun (WGS) entry which is preliminary data.</text>
</comment>
<dbReference type="EMBL" id="JBHSAY010000006">
    <property type="protein sequence ID" value="MFC4131634.1"/>
    <property type="molecule type" value="Genomic_DNA"/>
</dbReference>